<sequence length="335" mass="36364">MSIIPKDSLVLVTGANGFIAAHIVNTLLAEGYRVRGTARAASKIAALKAFWDETYGPGRFETAVVEDMAKDGAFVEALKGVAGVVHVASIMLDADSIWLNPALVIDTVVNTNLFLLRSAAAQPTVKSFVYTSSASAAGLPKLDVEYDVGEDTWNTESIQKAYDLPADDPSRPLHAYCASKALGEQAAWKFYKEEKPSFAFNTVLPNVNIGPPVGPADPRSSSALISSFFDGDFSMMHWVTPQHYIDVRDTAELHMHALTSTRLPADGVRILASGSSLNANDLLQILRDLYPERSFPPDIEGMGRDLTRVDQKRAVELLGRFRGLKEAVKANAEKL</sequence>
<dbReference type="STRING" id="436010.A0A166HVL4"/>
<dbReference type="InterPro" id="IPR050425">
    <property type="entry name" value="NAD(P)_dehydrat-like"/>
</dbReference>
<dbReference type="AlphaFoldDB" id="A0A166HVL4"/>
<dbReference type="Gene3D" id="3.40.50.720">
    <property type="entry name" value="NAD(P)-binding Rossmann-like Domain"/>
    <property type="match status" value="1"/>
</dbReference>
<dbReference type="InterPro" id="IPR036291">
    <property type="entry name" value="NAD(P)-bd_dom_sf"/>
</dbReference>
<keyword evidence="5" id="KW-1185">Reference proteome</keyword>
<keyword evidence="1" id="KW-0560">Oxidoreductase</keyword>
<evidence type="ECO:0000256" key="2">
    <source>
        <dbReference type="ARBA" id="ARBA00023445"/>
    </source>
</evidence>
<name>A0A166HVL4_9AGAM</name>
<dbReference type="InterPro" id="IPR001509">
    <property type="entry name" value="Epimerase_deHydtase"/>
</dbReference>
<gene>
    <name evidence="4" type="ORF">FIBSPDRAFT_920195</name>
</gene>
<organism evidence="4 5">
    <name type="scientific">Athelia psychrophila</name>
    <dbReference type="NCBI Taxonomy" id="1759441"/>
    <lineage>
        <taxon>Eukaryota</taxon>
        <taxon>Fungi</taxon>
        <taxon>Dikarya</taxon>
        <taxon>Basidiomycota</taxon>
        <taxon>Agaricomycotina</taxon>
        <taxon>Agaricomycetes</taxon>
        <taxon>Agaricomycetidae</taxon>
        <taxon>Atheliales</taxon>
        <taxon>Atheliaceae</taxon>
        <taxon>Athelia</taxon>
    </lineage>
</organism>
<dbReference type="SUPFAM" id="SSF51735">
    <property type="entry name" value="NAD(P)-binding Rossmann-fold domains"/>
    <property type="match status" value="1"/>
</dbReference>
<protein>
    <submittedName>
        <fullName evidence="4">NAD-P-binding protein</fullName>
    </submittedName>
</protein>
<dbReference type="Proteomes" id="UP000076532">
    <property type="component" value="Unassembled WGS sequence"/>
</dbReference>
<dbReference type="OrthoDB" id="2735536at2759"/>
<dbReference type="EMBL" id="KV417565">
    <property type="protein sequence ID" value="KZP19288.1"/>
    <property type="molecule type" value="Genomic_DNA"/>
</dbReference>
<dbReference type="PANTHER" id="PTHR10366:SF562">
    <property type="entry name" value="ALDEHYDE REDUCTASE II (AFU_ORTHOLOGUE AFUA_1G11360)"/>
    <property type="match status" value="1"/>
</dbReference>
<feature type="domain" description="NAD-dependent epimerase/dehydratase" evidence="3">
    <location>
        <begin position="10"/>
        <end position="260"/>
    </location>
</feature>
<comment type="similarity">
    <text evidence="2">Belongs to the NAD(P)-dependent epimerase/dehydratase family. Dihydroflavonol-4-reductase subfamily.</text>
</comment>
<evidence type="ECO:0000313" key="4">
    <source>
        <dbReference type="EMBL" id="KZP19288.1"/>
    </source>
</evidence>
<evidence type="ECO:0000256" key="1">
    <source>
        <dbReference type="ARBA" id="ARBA00023002"/>
    </source>
</evidence>
<evidence type="ECO:0000313" key="5">
    <source>
        <dbReference type="Proteomes" id="UP000076532"/>
    </source>
</evidence>
<accession>A0A166HVL4</accession>
<dbReference type="PANTHER" id="PTHR10366">
    <property type="entry name" value="NAD DEPENDENT EPIMERASE/DEHYDRATASE"/>
    <property type="match status" value="1"/>
</dbReference>
<proteinExistence type="inferred from homology"/>
<dbReference type="GO" id="GO:0016616">
    <property type="term" value="F:oxidoreductase activity, acting on the CH-OH group of donors, NAD or NADP as acceptor"/>
    <property type="evidence" value="ECO:0007669"/>
    <property type="project" value="TreeGrafter"/>
</dbReference>
<evidence type="ECO:0000259" key="3">
    <source>
        <dbReference type="Pfam" id="PF01370"/>
    </source>
</evidence>
<reference evidence="4 5" key="1">
    <citation type="journal article" date="2016" name="Mol. Biol. Evol.">
        <title>Comparative Genomics of Early-Diverging Mushroom-Forming Fungi Provides Insights into the Origins of Lignocellulose Decay Capabilities.</title>
        <authorList>
            <person name="Nagy L.G."/>
            <person name="Riley R."/>
            <person name="Tritt A."/>
            <person name="Adam C."/>
            <person name="Daum C."/>
            <person name="Floudas D."/>
            <person name="Sun H."/>
            <person name="Yadav J.S."/>
            <person name="Pangilinan J."/>
            <person name="Larsson K.H."/>
            <person name="Matsuura K."/>
            <person name="Barry K."/>
            <person name="Labutti K."/>
            <person name="Kuo R."/>
            <person name="Ohm R.A."/>
            <person name="Bhattacharya S.S."/>
            <person name="Shirouzu T."/>
            <person name="Yoshinaga Y."/>
            <person name="Martin F.M."/>
            <person name="Grigoriev I.V."/>
            <person name="Hibbett D.S."/>
        </authorList>
    </citation>
    <scope>NUCLEOTIDE SEQUENCE [LARGE SCALE GENOMIC DNA]</scope>
    <source>
        <strain evidence="4 5">CBS 109695</strain>
    </source>
</reference>
<dbReference type="Pfam" id="PF01370">
    <property type="entry name" value="Epimerase"/>
    <property type="match status" value="1"/>
</dbReference>